<evidence type="ECO:0000313" key="3">
    <source>
        <dbReference type="Proteomes" id="UP000294508"/>
    </source>
</evidence>
<feature type="domain" description="Glyoxalase/fosfomycin resistance/dioxygenase" evidence="1">
    <location>
        <begin position="17"/>
        <end position="70"/>
    </location>
</feature>
<dbReference type="OrthoDB" id="317332at2"/>
<dbReference type="Proteomes" id="UP000294508">
    <property type="component" value="Unassembled WGS sequence"/>
</dbReference>
<dbReference type="RefSeq" id="WP_158441183.1">
    <property type="nucleotide sequence ID" value="NZ_SLWN01000006.1"/>
</dbReference>
<name>A0A4R2HFS0_9ACTN</name>
<dbReference type="SUPFAM" id="SSF54593">
    <property type="entry name" value="Glyoxalase/Bleomycin resistance protein/Dihydroxybiphenyl dioxygenase"/>
    <property type="match status" value="1"/>
</dbReference>
<organism evidence="2 3">
    <name type="scientific">Kribbella steppae</name>
    <dbReference type="NCBI Taxonomy" id="2512223"/>
    <lineage>
        <taxon>Bacteria</taxon>
        <taxon>Bacillati</taxon>
        <taxon>Actinomycetota</taxon>
        <taxon>Actinomycetes</taxon>
        <taxon>Propionibacteriales</taxon>
        <taxon>Kribbellaceae</taxon>
        <taxon>Kribbella</taxon>
    </lineage>
</organism>
<comment type="caution">
    <text evidence="2">The sequence shown here is derived from an EMBL/GenBank/DDBJ whole genome shotgun (WGS) entry which is preliminary data.</text>
</comment>
<evidence type="ECO:0000313" key="2">
    <source>
        <dbReference type="EMBL" id="TCO28081.1"/>
    </source>
</evidence>
<evidence type="ECO:0000259" key="1">
    <source>
        <dbReference type="Pfam" id="PF00903"/>
    </source>
</evidence>
<dbReference type="Gene3D" id="3.10.180.10">
    <property type="entry name" value="2,3-Dihydroxybiphenyl 1,2-Dioxygenase, domain 1"/>
    <property type="match status" value="1"/>
</dbReference>
<dbReference type="EMBL" id="SLWN01000006">
    <property type="protein sequence ID" value="TCO28081.1"/>
    <property type="molecule type" value="Genomic_DNA"/>
</dbReference>
<dbReference type="InterPro" id="IPR004360">
    <property type="entry name" value="Glyas_Fos-R_dOase_dom"/>
</dbReference>
<sequence length="76" mass="8239">MRDHPGSNDKSFDPTRIGLDHVAFLVPSRAELEAWHNSLAAAGVVCSAIEASPRGFHLNLKDPDDIAVELFVSEPT</sequence>
<accession>A0A4R2HFS0</accession>
<gene>
    <name evidence="2" type="ORF">EV652_10663</name>
</gene>
<proteinExistence type="predicted"/>
<dbReference type="InterPro" id="IPR029068">
    <property type="entry name" value="Glyas_Bleomycin-R_OHBP_Dase"/>
</dbReference>
<protein>
    <submittedName>
        <fullName evidence="2">Glyoxalase/bleomycin resistance protein/dioxygenase superfamily protein</fullName>
    </submittedName>
</protein>
<reference evidence="2 3" key="1">
    <citation type="journal article" date="2015" name="Stand. Genomic Sci.">
        <title>Genomic Encyclopedia of Bacterial and Archaeal Type Strains, Phase III: the genomes of soil and plant-associated and newly described type strains.</title>
        <authorList>
            <person name="Whitman W.B."/>
            <person name="Woyke T."/>
            <person name="Klenk H.P."/>
            <person name="Zhou Y."/>
            <person name="Lilburn T.G."/>
            <person name="Beck B.J."/>
            <person name="De Vos P."/>
            <person name="Vandamme P."/>
            <person name="Eisen J.A."/>
            <person name="Garrity G."/>
            <person name="Hugenholtz P."/>
            <person name="Kyrpides N.C."/>
        </authorList>
    </citation>
    <scope>NUCLEOTIDE SEQUENCE [LARGE SCALE GENOMIC DNA]</scope>
    <source>
        <strain evidence="2 3">VKM Ac-2572</strain>
    </source>
</reference>
<dbReference type="GO" id="GO:0051213">
    <property type="term" value="F:dioxygenase activity"/>
    <property type="evidence" value="ECO:0007669"/>
    <property type="project" value="UniProtKB-KW"/>
</dbReference>
<dbReference type="AlphaFoldDB" id="A0A4R2HFS0"/>
<dbReference type="Pfam" id="PF00903">
    <property type="entry name" value="Glyoxalase"/>
    <property type="match status" value="1"/>
</dbReference>
<keyword evidence="2" id="KW-0560">Oxidoreductase</keyword>
<keyword evidence="2" id="KW-0223">Dioxygenase</keyword>
<keyword evidence="3" id="KW-1185">Reference proteome</keyword>